<evidence type="ECO:0000313" key="7">
    <source>
        <dbReference type="Proteomes" id="UP001194098"/>
    </source>
</evidence>
<dbReference type="EMBL" id="JABAGV010000089">
    <property type="protein sequence ID" value="MBC2477356.1"/>
    <property type="molecule type" value="Genomic_DNA"/>
</dbReference>
<evidence type="ECO:0000256" key="2">
    <source>
        <dbReference type="ARBA" id="ARBA00022723"/>
    </source>
</evidence>
<dbReference type="InterPro" id="IPR017896">
    <property type="entry name" value="4Fe4S_Fe-S-bd"/>
</dbReference>
<dbReference type="Proteomes" id="UP001194098">
    <property type="component" value="Unassembled WGS sequence"/>
</dbReference>
<reference evidence="6" key="1">
    <citation type="submission" date="2020-04" db="EMBL/GenBank/DDBJ databases">
        <authorList>
            <person name="Brown S."/>
        </authorList>
    </citation>
    <scope>NUCLEOTIDE SEQUENCE</scope>
    <source>
        <strain evidence="6">DJ015</strain>
    </source>
</reference>
<dbReference type="SUPFAM" id="SSF54862">
    <property type="entry name" value="4Fe-4S ferredoxins"/>
    <property type="match status" value="1"/>
</dbReference>
<dbReference type="Pfam" id="PF00037">
    <property type="entry name" value="Fer4"/>
    <property type="match status" value="1"/>
</dbReference>
<sequence length="260" mass="29248">MKGGINLKIFYFTATGNSLYVAKKIGGELYSIPQMIKEGKYEFEDDAIGFVFPCHGFGMAKIVSNFIKKSKFKADYFFSIMTYGGNAFSGLRHMELVAKESGIKFNYTNEILMVDNFLSAFKMEDEIINKNPEVIDEKLSEIIADITNRRNSLVKKGIVSNTLSKYGRGFADKISNNFAAKRFIVTDNCTSCKVCEKVCPANNIKVNNKPEFSHKCEVCLACIHHCPKNAIHLKSEKSKARFINQNVQLKEIIASNNQAN</sequence>
<dbReference type="PANTHER" id="PTHR43687:SF1">
    <property type="entry name" value="FERREDOXIN III"/>
    <property type="match status" value="1"/>
</dbReference>
<dbReference type="PANTHER" id="PTHR43687">
    <property type="entry name" value="ADENYLYLSULFATE REDUCTASE, BETA SUBUNIT"/>
    <property type="match status" value="1"/>
</dbReference>
<feature type="domain" description="4Fe-4S ferredoxin-type" evidence="5">
    <location>
        <begin position="215"/>
        <end position="236"/>
    </location>
</feature>
<keyword evidence="3" id="KW-0408">Iron</keyword>
<comment type="caution">
    <text evidence="6">The sequence shown here is derived from an EMBL/GenBank/DDBJ whole genome shotgun (WGS) entry which is preliminary data.</text>
</comment>
<dbReference type="InterPro" id="IPR029039">
    <property type="entry name" value="Flavoprotein-like_sf"/>
</dbReference>
<evidence type="ECO:0000259" key="5">
    <source>
        <dbReference type="PROSITE" id="PS51379"/>
    </source>
</evidence>
<dbReference type="InterPro" id="IPR047964">
    <property type="entry name" value="EFR1-like"/>
</dbReference>
<evidence type="ECO:0000256" key="1">
    <source>
        <dbReference type="ARBA" id="ARBA00022485"/>
    </source>
</evidence>
<keyword evidence="4" id="KW-0411">Iron-sulfur</keyword>
<accession>A0AAW3WEJ0</accession>
<dbReference type="AlphaFoldDB" id="A0AAW3WEJ0"/>
<evidence type="ECO:0000256" key="4">
    <source>
        <dbReference type="ARBA" id="ARBA00023014"/>
    </source>
</evidence>
<dbReference type="PROSITE" id="PS00198">
    <property type="entry name" value="4FE4S_FER_1"/>
    <property type="match status" value="2"/>
</dbReference>
<keyword evidence="2" id="KW-0479">Metal-binding</keyword>
<dbReference type="SUPFAM" id="SSF52218">
    <property type="entry name" value="Flavoproteins"/>
    <property type="match status" value="1"/>
</dbReference>
<dbReference type="InterPro" id="IPR017900">
    <property type="entry name" value="4Fe4S_Fe_S_CS"/>
</dbReference>
<name>A0AAW3WEJ0_CLOBE</name>
<organism evidence="6 7">
    <name type="scientific">Clostridium beijerinckii</name>
    <name type="common">Clostridium MP</name>
    <dbReference type="NCBI Taxonomy" id="1520"/>
    <lineage>
        <taxon>Bacteria</taxon>
        <taxon>Bacillati</taxon>
        <taxon>Bacillota</taxon>
        <taxon>Clostridia</taxon>
        <taxon>Eubacteriales</taxon>
        <taxon>Clostridiaceae</taxon>
        <taxon>Clostridium</taxon>
    </lineage>
</organism>
<dbReference type="NCBIfam" id="NF038196">
    <property type="entry name" value="ferrodoxin_EFR1"/>
    <property type="match status" value="1"/>
</dbReference>
<reference evidence="6" key="2">
    <citation type="journal article" date="2022" name="Nat. Biotechnol.">
        <title>Carbon-negative production of acetone and isopropanol by gas fermentation at industrial pilot scale.</title>
        <authorList>
            <person name="Liew F.E."/>
            <person name="Nogle R."/>
            <person name="Abdalla T."/>
            <person name="Rasor B.J."/>
            <person name="Canter C."/>
            <person name="Jensen R.O."/>
            <person name="Wang L."/>
            <person name="Strutz J."/>
            <person name="Chirania P."/>
            <person name="De Tissera S."/>
            <person name="Mueller A.P."/>
            <person name="Ruan Z."/>
            <person name="Gao A."/>
            <person name="Tran L."/>
            <person name="Engle N.L."/>
            <person name="Bromley J.C."/>
            <person name="Daniell J."/>
            <person name="Conrado R."/>
            <person name="Tschaplinski T.J."/>
            <person name="Giannone R.J."/>
            <person name="Hettich R.L."/>
            <person name="Karim A.S."/>
            <person name="Simpson S.D."/>
            <person name="Brown S.D."/>
            <person name="Leang C."/>
            <person name="Jewett M.C."/>
            <person name="Kopke M."/>
        </authorList>
    </citation>
    <scope>NUCLEOTIDE SEQUENCE</scope>
    <source>
        <strain evidence="6">DJ015</strain>
    </source>
</reference>
<dbReference type="Gene3D" id="3.30.70.20">
    <property type="match status" value="1"/>
</dbReference>
<protein>
    <submittedName>
        <fullName evidence="6">4Fe-4S binding protein</fullName>
    </submittedName>
</protein>
<keyword evidence="1" id="KW-0004">4Fe-4S</keyword>
<feature type="domain" description="4Fe-4S ferredoxin-type" evidence="5">
    <location>
        <begin position="180"/>
        <end position="209"/>
    </location>
</feature>
<evidence type="ECO:0000313" key="6">
    <source>
        <dbReference type="EMBL" id="MBC2477356.1"/>
    </source>
</evidence>
<evidence type="ECO:0000256" key="3">
    <source>
        <dbReference type="ARBA" id="ARBA00023004"/>
    </source>
</evidence>
<dbReference type="GO" id="GO:0051539">
    <property type="term" value="F:4 iron, 4 sulfur cluster binding"/>
    <property type="evidence" value="ECO:0007669"/>
    <property type="project" value="UniProtKB-KW"/>
</dbReference>
<proteinExistence type="predicted"/>
<dbReference type="PROSITE" id="PS51379">
    <property type="entry name" value="4FE4S_FER_2"/>
    <property type="match status" value="2"/>
</dbReference>
<dbReference type="InterPro" id="IPR050572">
    <property type="entry name" value="Fe-S_Ferredoxin"/>
</dbReference>
<dbReference type="GO" id="GO:0046872">
    <property type="term" value="F:metal ion binding"/>
    <property type="evidence" value="ECO:0007669"/>
    <property type="project" value="UniProtKB-KW"/>
</dbReference>
<gene>
    <name evidence="6" type="ORF">HGI39_22160</name>
</gene>